<dbReference type="Proteomes" id="UP000551878">
    <property type="component" value="Unassembled WGS sequence"/>
</dbReference>
<keyword evidence="4" id="KW-1185">Reference proteome</keyword>
<evidence type="ECO:0000259" key="2">
    <source>
        <dbReference type="Pfam" id="PF12773"/>
    </source>
</evidence>
<evidence type="ECO:0000256" key="1">
    <source>
        <dbReference type="SAM" id="Coils"/>
    </source>
</evidence>
<feature type="coiled-coil region" evidence="1">
    <location>
        <begin position="28"/>
        <end position="55"/>
    </location>
</feature>
<dbReference type="Pfam" id="PF12773">
    <property type="entry name" value="DZR"/>
    <property type="match status" value="1"/>
</dbReference>
<dbReference type="AlphaFoldDB" id="A0A840QRC3"/>
<evidence type="ECO:0000313" key="4">
    <source>
        <dbReference type="Proteomes" id="UP000551878"/>
    </source>
</evidence>
<gene>
    <name evidence="3" type="ORF">HNQ41_002061</name>
</gene>
<dbReference type="InterPro" id="IPR025874">
    <property type="entry name" value="DZR"/>
</dbReference>
<evidence type="ECO:0000313" key="3">
    <source>
        <dbReference type="EMBL" id="MBB5173871.1"/>
    </source>
</evidence>
<feature type="domain" description="DZANK-type" evidence="2">
    <location>
        <begin position="108"/>
        <end position="160"/>
    </location>
</feature>
<dbReference type="EMBL" id="JACHHB010000008">
    <property type="protein sequence ID" value="MBB5173871.1"/>
    <property type="molecule type" value="Genomic_DNA"/>
</dbReference>
<organism evidence="3 4">
    <name type="scientific">Texcoconibacillus texcoconensis</name>
    <dbReference type="NCBI Taxonomy" id="1095777"/>
    <lineage>
        <taxon>Bacteria</taxon>
        <taxon>Bacillati</taxon>
        <taxon>Bacillota</taxon>
        <taxon>Bacilli</taxon>
        <taxon>Bacillales</taxon>
        <taxon>Bacillaceae</taxon>
        <taxon>Texcoconibacillus</taxon>
    </lineage>
</organism>
<proteinExistence type="predicted"/>
<dbReference type="RefSeq" id="WP_184664306.1">
    <property type="nucleotide sequence ID" value="NZ_JACHHB010000008.1"/>
</dbReference>
<sequence>MSDLADIQSKLGEGLSRFQGGVEKGKQRIQLTQEMSRLKRELAEATSEKSRLYVEMGMRAHQLVRDGGLFDQQVSDFADALLACDKSIYRIQRQIAELSDVESEGMTCECGASLQSGDKFCGECGAKVMVFSVQEEQAFVACHQCEEQVAESANFCGCCGYKLTS</sequence>
<reference evidence="3 4" key="1">
    <citation type="submission" date="2020-08" db="EMBL/GenBank/DDBJ databases">
        <title>Genomic Encyclopedia of Type Strains, Phase IV (KMG-IV): sequencing the most valuable type-strain genomes for metagenomic binning, comparative biology and taxonomic classification.</title>
        <authorList>
            <person name="Goeker M."/>
        </authorList>
    </citation>
    <scope>NUCLEOTIDE SEQUENCE [LARGE SCALE GENOMIC DNA]</scope>
    <source>
        <strain evidence="3 4">DSM 24696</strain>
    </source>
</reference>
<name>A0A840QRC3_9BACI</name>
<keyword evidence="1" id="KW-0175">Coiled coil</keyword>
<protein>
    <recommendedName>
        <fullName evidence="2">DZANK-type domain-containing protein</fullName>
    </recommendedName>
</protein>
<accession>A0A840QRC3</accession>
<comment type="caution">
    <text evidence="3">The sequence shown here is derived from an EMBL/GenBank/DDBJ whole genome shotgun (WGS) entry which is preliminary data.</text>
</comment>